<keyword evidence="1" id="KW-0812">Transmembrane</keyword>
<sequence length="111" mass="12293">MIRSFLWHLAVAAVTCSLCSIVSEGAPAVLRSHGLLNDKSSGTTDEESGWSSIDNWFKDTLGWKFSSNYEDVMKWQNYAMVGGTLAYILLTIITSCVLCCCCVRRQVFKGV</sequence>
<accession>A0AA39HKK0</accession>
<name>A0AA39HKK0_9BILA</name>
<feature type="signal peptide" evidence="2">
    <location>
        <begin position="1"/>
        <end position="25"/>
    </location>
</feature>
<evidence type="ECO:0000256" key="2">
    <source>
        <dbReference type="SAM" id="SignalP"/>
    </source>
</evidence>
<gene>
    <name evidence="3" type="ORF">QR680_003489</name>
</gene>
<feature type="chain" id="PRO_5041302508" evidence="2">
    <location>
        <begin position="26"/>
        <end position="111"/>
    </location>
</feature>
<keyword evidence="4" id="KW-1185">Reference proteome</keyword>
<reference evidence="3" key="1">
    <citation type="submission" date="2023-06" db="EMBL/GenBank/DDBJ databases">
        <title>Genomic analysis of the entomopathogenic nematode Steinernema hermaphroditum.</title>
        <authorList>
            <person name="Schwarz E.M."/>
            <person name="Heppert J.K."/>
            <person name="Baniya A."/>
            <person name="Schwartz H.T."/>
            <person name="Tan C.-H."/>
            <person name="Antoshechkin I."/>
            <person name="Sternberg P.W."/>
            <person name="Goodrich-Blair H."/>
            <person name="Dillman A.R."/>
        </authorList>
    </citation>
    <scope>NUCLEOTIDE SEQUENCE</scope>
    <source>
        <strain evidence="3">PS9179</strain>
        <tissue evidence="3">Whole animal</tissue>
    </source>
</reference>
<dbReference type="EMBL" id="JAUCMV010000003">
    <property type="protein sequence ID" value="KAK0407603.1"/>
    <property type="molecule type" value="Genomic_DNA"/>
</dbReference>
<evidence type="ECO:0000313" key="3">
    <source>
        <dbReference type="EMBL" id="KAK0407603.1"/>
    </source>
</evidence>
<keyword evidence="2" id="KW-0732">Signal</keyword>
<proteinExistence type="predicted"/>
<dbReference type="Proteomes" id="UP001175271">
    <property type="component" value="Unassembled WGS sequence"/>
</dbReference>
<protein>
    <submittedName>
        <fullName evidence="3">Uncharacterized protein</fullName>
    </submittedName>
</protein>
<keyword evidence="1" id="KW-1133">Transmembrane helix</keyword>
<feature type="transmembrane region" description="Helical" evidence="1">
    <location>
        <begin position="78"/>
        <end position="103"/>
    </location>
</feature>
<evidence type="ECO:0000313" key="4">
    <source>
        <dbReference type="Proteomes" id="UP001175271"/>
    </source>
</evidence>
<comment type="caution">
    <text evidence="3">The sequence shown here is derived from an EMBL/GenBank/DDBJ whole genome shotgun (WGS) entry which is preliminary data.</text>
</comment>
<evidence type="ECO:0000256" key="1">
    <source>
        <dbReference type="SAM" id="Phobius"/>
    </source>
</evidence>
<organism evidence="3 4">
    <name type="scientific">Steinernema hermaphroditum</name>
    <dbReference type="NCBI Taxonomy" id="289476"/>
    <lineage>
        <taxon>Eukaryota</taxon>
        <taxon>Metazoa</taxon>
        <taxon>Ecdysozoa</taxon>
        <taxon>Nematoda</taxon>
        <taxon>Chromadorea</taxon>
        <taxon>Rhabditida</taxon>
        <taxon>Tylenchina</taxon>
        <taxon>Panagrolaimomorpha</taxon>
        <taxon>Strongyloidoidea</taxon>
        <taxon>Steinernematidae</taxon>
        <taxon>Steinernema</taxon>
    </lineage>
</organism>
<dbReference type="AlphaFoldDB" id="A0AA39HKK0"/>
<keyword evidence="1" id="KW-0472">Membrane</keyword>